<dbReference type="STRING" id="915059.NH26_12540"/>
<name>A0A1S1Z1G8_FLAPC</name>
<dbReference type="EMBL" id="JRYR02000001">
    <property type="protein sequence ID" value="OHX67110.1"/>
    <property type="molecule type" value="Genomic_DNA"/>
</dbReference>
<feature type="transmembrane region" description="Helical" evidence="1">
    <location>
        <begin position="137"/>
        <end position="160"/>
    </location>
</feature>
<dbReference type="Proteomes" id="UP000179797">
    <property type="component" value="Unassembled WGS sequence"/>
</dbReference>
<keyword evidence="1" id="KW-0472">Membrane</keyword>
<keyword evidence="1" id="KW-0812">Transmembrane</keyword>
<evidence type="ECO:0000313" key="3">
    <source>
        <dbReference type="Proteomes" id="UP000179797"/>
    </source>
</evidence>
<evidence type="ECO:0008006" key="4">
    <source>
        <dbReference type="Google" id="ProtNLM"/>
    </source>
</evidence>
<feature type="transmembrane region" description="Helical" evidence="1">
    <location>
        <begin position="46"/>
        <end position="74"/>
    </location>
</feature>
<proteinExistence type="predicted"/>
<feature type="transmembrane region" description="Helical" evidence="1">
    <location>
        <begin position="180"/>
        <end position="200"/>
    </location>
</feature>
<evidence type="ECO:0000256" key="1">
    <source>
        <dbReference type="SAM" id="Phobius"/>
    </source>
</evidence>
<accession>A0A1S1Z1G8</accession>
<evidence type="ECO:0000313" key="2">
    <source>
        <dbReference type="EMBL" id="OHX67110.1"/>
    </source>
</evidence>
<dbReference type="AlphaFoldDB" id="A0A1S1Z1G8"/>
<keyword evidence="3" id="KW-1185">Reference proteome</keyword>
<organism evidence="2 3">
    <name type="scientific">Flammeovirga pacifica</name>
    <dbReference type="NCBI Taxonomy" id="915059"/>
    <lineage>
        <taxon>Bacteria</taxon>
        <taxon>Pseudomonadati</taxon>
        <taxon>Bacteroidota</taxon>
        <taxon>Cytophagia</taxon>
        <taxon>Cytophagales</taxon>
        <taxon>Flammeovirgaceae</taxon>
        <taxon>Flammeovirga</taxon>
    </lineage>
</organism>
<sequence length="201" mass="23772">MLFSWVLQFVSNEMIISDEVWYTTYGEQLSLEQIDGIIEWNATYWWFSYLITPIILLIKVLLITFSLIIGGILFDISLSFFKTIGIVLITEFIFLIPSAIQLTWFTFFENIHSLNDLISFTPWNVFYYINKEDVLEWFIYPLSLINFFEILFVSILTYLVRRVLIEKTEDQNKAFKIVAYGYGSGLVTWVVFITFLSIQYT</sequence>
<gene>
    <name evidence="2" type="ORF">NH26_12540</name>
</gene>
<comment type="caution">
    <text evidence="2">The sequence shown here is derived from an EMBL/GenBank/DDBJ whole genome shotgun (WGS) entry which is preliminary data.</text>
</comment>
<feature type="transmembrane region" description="Helical" evidence="1">
    <location>
        <begin position="86"/>
        <end position="107"/>
    </location>
</feature>
<reference evidence="2 3" key="1">
    <citation type="journal article" date="2012" name="Int. J. Syst. Evol. Microbiol.">
        <title>Flammeovirga pacifica sp. nov., isolated from deep-sea sediment.</title>
        <authorList>
            <person name="Xu H."/>
            <person name="Fu Y."/>
            <person name="Yang N."/>
            <person name="Ding Z."/>
            <person name="Lai Q."/>
            <person name="Zeng R."/>
        </authorList>
    </citation>
    <scope>NUCLEOTIDE SEQUENCE [LARGE SCALE GENOMIC DNA]</scope>
    <source>
        <strain evidence="3">DSM 24597 / LMG 26175 / WPAGA1</strain>
    </source>
</reference>
<keyword evidence="1" id="KW-1133">Transmembrane helix</keyword>
<protein>
    <recommendedName>
        <fullName evidence="4">Yip1 domain-containing protein</fullName>
    </recommendedName>
</protein>